<evidence type="ECO:0000313" key="1">
    <source>
        <dbReference type="EMBL" id="KAK9148468.1"/>
    </source>
</evidence>
<sequence>MIARLTPVLWQELKVFVITSVVLLRLSRSKLAQTPVVHVAQEVPIATLAALEEHATSTVHSRVELIVAVLIQADPVVVSRMSQAERQEEFGIIISTTKLNTARGSR</sequence>
<dbReference type="AlphaFoldDB" id="A0AAP0K9D0"/>
<dbReference type="EMBL" id="JBBNAG010000003">
    <property type="protein sequence ID" value="KAK9148468.1"/>
    <property type="molecule type" value="Genomic_DNA"/>
</dbReference>
<evidence type="ECO:0000313" key="2">
    <source>
        <dbReference type="Proteomes" id="UP001419268"/>
    </source>
</evidence>
<name>A0AAP0K9D0_9MAGN</name>
<dbReference type="Proteomes" id="UP001419268">
    <property type="component" value="Unassembled WGS sequence"/>
</dbReference>
<organism evidence="1 2">
    <name type="scientific">Stephania cephalantha</name>
    <dbReference type="NCBI Taxonomy" id="152367"/>
    <lineage>
        <taxon>Eukaryota</taxon>
        <taxon>Viridiplantae</taxon>
        <taxon>Streptophyta</taxon>
        <taxon>Embryophyta</taxon>
        <taxon>Tracheophyta</taxon>
        <taxon>Spermatophyta</taxon>
        <taxon>Magnoliopsida</taxon>
        <taxon>Ranunculales</taxon>
        <taxon>Menispermaceae</taxon>
        <taxon>Menispermoideae</taxon>
        <taxon>Cissampelideae</taxon>
        <taxon>Stephania</taxon>
    </lineage>
</organism>
<reference evidence="1 2" key="1">
    <citation type="submission" date="2024-01" db="EMBL/GenBank/DDBJ databases">
        <title>Genome assemblies of Stephania.</title>
        <authorList>
            <person name="Yang L."/>
        </authorList>
    </citation>
    <scope>NUCLEOTIDE SEQUENCE [LARGE SCALE GENOMIC DNA]</scope>
    <source>
        <strain evidence="1">JXDWG</strain>
        <tissue evidence="1">Leaf</tissue>
    </source>
</reference>
<comment type="caution">
    <text evidence="1">The sequence shown here is derived from an EMBL/GenBank/DDBJ whole genome shotgun (WGS) entry which is preliminary data.</text>
</comment>
<proteinExistence type="predicted"/>
<protein>
    <submittedName>
        <fullName evidence="1">Uncharacterized protein</fullName>
    </submittedName>
</protein>
<gene>
    <name evidence="1" type="ORF">Scep_007225</name>
</gene>
<keyword evidence="2" id="KW-1185">Reference proteome</keyword>
<accession>A0AAP0K9D0</accession>